<organism evidence="1 2">
    <name type="scientific">Brassica carinata</name>
    <name type="common">Ethiopian mustard</name>
    <name type="synonym">Abyssinian cabbage</name>
    <dbReference type="NCBI Taxonomy" id="52824"/>
    <lineage>
        <taxon>Eukaryota</taxon>
        <taxon>Viridiplantae</taxon>
        <taxon>Streptophyta</taxon>
        <taxon>Embryophyta</taxon>
        <taxon>Tracheophyta</taxon>
        <taxon>Spermatophyta</taxon>
        <taxon>Magnoliopsida</taxon>
        <taxon>eudicotyledons</taxon>
        <taxon>Gunneridae</taxon>
        <taxon>Pentapetalae</taxon>
        <taxon>rosids</taxon>
        <taxon>malvids</taxon>
        <taxon>Brassicales</taxon>
        <taxon>Brassicaceae</taxon>
        <taxon>Brassiceae</taxon>
        <taxon>Brassica</taxon>
    </lineage>
</organism>
<reference evidence="1 2" key="1">
    <citation type="submission" date="2020-02" db="EMBL/GenBank/DDBJ databases">
        <authorList>
            <person name="Ma Q."/>
            <person name="Huang Y."/>
            <person name="Song X."/>
            <person name="Pei D."/>
        </authorList>
    </citation>
    <scope>NUCLEOTIDE SEQUENCE [LARGE SCALE GENOMIC DNA]</scope>
    <source>
        <strain evidence="1">Sxm20200214</strain>
        <tissue evidence="1">Leaf</tissue>
    </source>
</reference>
<dbReference type="EMBL" id="JAAMPC010000009">
    <property type="protein sequence ID" value="KAG2293257.1"/>
    <property type="molecule type" value="Genomic_DNA"/>
</dbReference>
<dbReference type="AlphaFoldDB" id="A0A8X7RSJ8"/>
<evidence type="ECO:0000313" key="2">
    <source>
        <dbReference type="Proteomes" id="UP000886595"/>
    </source>
</evidence>
<name>A0A8X7RSJ8_BRACI</name>
<sequence length="116" mass="12662">MGDLLNGTETELKSWDFRGGYLRLTVVASSTRSRGAEAITNSGDIVEKVGLIDVLMGGVGGVEKLGRDNNMGSQMLIRAINKRIWMIELFGILSDIDSLAFSSSSSFTFCRFDFIS</sequence>
<keyword evidence="2" id="KW-1185">Reference proteome</keyword>
<proteinExistence type="predicted"/>
<dbReference type="Proteomes" id="UP000886595">
    <property type="component" value="Unassembled WGS sequence"/>
</dbReference>
<evidence type="ECO:0000313" key="1">
    <source>
        <dbReference type="EMBL" id="KAG2293257.1"/>
    </source>
</evidence>
<accession>A0A8X7RSJ8</accession>
<protein>
    <submittedName>
        <fullName evidence="1">Uncharacterized protein</fullName>
    </submittedName>
</protein>
<comment type="caution">
    <text evidence="1">The sequence shown here is derived from an EMBL/GenBank/DDBJ whole genome shotgun (WGS) entry which is preliminary data.</text>
</comment>
<gene>
    <name evidence="1" type="ORF">Bca52824_039926</name>
</gene>